<accession>W5NCZ7</accession>
<feature type="compositionally biased region" description="Low complexity" evidence="1">
    <location>
        <begin position="9"/>
        <end position="24"/>
    </location>
</feature>
<organism evidence="3 4">
    <name type="scientific">Lepisosteus oculatus</name>
    <name type="common">Spotted gar</name>
    <dbReference type="NCBI Taxonomy" id="7918"/>
    <lineage>
        <taxon>Eukaryota</taxon>
        <taxon>Metazoa</taxon>
        <taxon>Chordata</taxon>
        <taxon>Craniata</taxon>
        <taxon>Vertebrata</taxon>
        <taxon>Euteleostomi</taxon>
        <taxon>Actinopterygii</taxon>
        <taxon>Neopterygii</taxon>
        <taxon>Holostei</taxon>
        <taxon>Semionotiformes</taxon>
        <taxon>Lepisosteidae</taxon>
        <taxon>Lepisosteus</taxon>
    </lineage>
</organism>
<dbReference type="Bgee" id="ENSLOCG00000015037">
    <property type="expression patterns" value="Expressed in ovary and 11 other cell types or tissues"/>
</dbReference>
<reference evidence="4" key="1">
    <citation type="submission" date="2011-12" db="EMBL/GenBank/DDBJ databases">
        <title>The Draft Genome of Lepisosteus oculatus.</title>
        <authorList>
            <consortium name="The Broad Institute Genome Assembly &amp; Analysis Group"/>
            <consortium name="Computational R&amp;D Group"/>
            <consortium name="and Sequencing Platform"/>
            <person name="Di Palma F."/>
            <person name="Alfoldi J."/>
            <person name="Johnson J."/>
            <person name="Berlin A."/>
            <person name="Gnerre S."/>
            <person name="Jaffe D."/>
            <person name="MacCallum I."/>
            <person name="Young S."/>
            <person name="Walker B.J."/>
            <person name="Lander E.S."/>
            <person name="Lindblad-Toh K."/>
        </authorList>
    </citation>
    <scope>NUCLEOTIDE SEQUENCE [LARGE SCALE GENOMIC DNA]</scope>
</reference>
<evidence type="ECO:0000256" key="1">
    <source>
        <dbReference type="SAM" id="MobiDB-lite"/>
    </source>
</evidence>
<feature type="compositionally biased region" description="Polar residues" evidence="1">
    <location>
        <begin position="214"/>
        <end position="224"/>
    </location>
</feature>
<dbReference type="KEGG" id="loc:102684897"/>
<sequence>MCSSGRLCGPSGRVSRSSSNGGSSSGSQYALCALGVGLIALGIVMIVWSVVPSSAASSNSSSGKPVDDSMDTKGKTSSVAFVLVGAGVAMLLLSICLSVRNKHRQQRHETQDVDRHFGDNLAEQHREMPEVPVSRYDVPSYEEVIGSQEYPVRQSNLRNSTSLPSYESLADALDNETNPLPVNTREEPSQTLSIPDATLPPPEPQPPHVTTTTIQPSSRNSHSSWKMKPLKVRRIKSEKLHLKDIRLNIRSPAQGGLVTIEPLTPPPQYEDKVPDM</sequence>
<feature type="region of interest" description="Disordered" evidence="1">
    <location>
        <begin position="1"/>
        <end position="24"/>
    </location>
</feature>
<dbReference type="PANTHER" id="PTHR16015:SF0">
    <property type="entry name" value="TRANSMEMBRANE PROTEIN 51"/>
    <property type="match status" value="1"/>
</dbReference>
<evidence type="ECO:0000313" key="4">
    <source>
        <dbReference type="Proteomes" id="UP000018468"/>
    </source>
</evidence>
<dbReference type="GeneID" id="102684897"/>
<dbReference type="OrthoDB" id="8946153at2759"/>
<reference evidence="3" key="3">
    <citation type="submission" date="2025-09" db="UniProtKB">
        <authorList>
            <consortium name="Ensembl"/>
        </authorList>
    </citation>
    <scope>IDENTIFICATION</scope>
</reference>
<dbReference type="CTD" id="327162"/>
<dbReference type="STRING" id="7918.ENSLOCP00000018506"/>
<proteinExistence type="predicted"/>
<dbReference type="PANTHER" id="PTHR16015">
    <property type="entry name" value="TRANSMEMBRANE PROTEIN 51"/>
    <property type="match status" value="1"/>
</dbReference>
<dbReference type="Proteomes" id="UP000018468">
    <property type="component" value="Unassembled WGS sequence"/>
</dbReference>
<feature type="region of interest" description="Disordered" evidence="1">
    <location>
        <begin position="175"/>
        <end position="226"/>
    </location>
</feature>
<keyword evidence="2" id="KW-0812">Transmembrane</keyword>
<dbReference type="InParanoid" id="W5NCZ7"/>
<dbReference type="eggNOG" id="ENOG502QU2P">
    <property type="taxonomic scope" value="Eukaryota"/>
</dbReference>
<reference evidence="3" key="2">
    <citation type="submission" date="2025-08" db="UniProtKB">
        <authorList>
            <consortium name="Ensembl"/>
        </authorList>
    </citation>
    <scope>IDENTIFICATION</scope>
</reference>
<dbReference type="RefSeq" id="XP_006643157.1">
    <property type="nucleotide sequence ID" value="XM_006643094.3"/>
</dbReference>
<feature type="transmembrane region" description="Helical" evidence="2">
    <location>
        <begin position="79"/>
        <end position="99"/>
    </location>
</feature>
<dbReference type="HOGENOM" id="CLU_1115460_0_0_1"/>
<dbReference type="OMA" id="EVMSTNY"/>
<dbReference type="GeneTree" id="ENSGT00390000009278"/>
<protein>
    <submittedName>
        <fullName evidence="3">Transmembrane protein 51b</fullName>
    </submittedName>
</protein>
<dbReference type="Pfam" id="PF15345">
    <property type="entry name" value="TMEM51"/>
    <property type="match status" value="1"/>
</dbReference>
<dbReference type="Ensembl" id="ENSLOCT00000018538.1">
    <property type="protein sequence ID" value="ENSLOCP00000018506.1"/>
    <property type="gene ID" value="ENSLOCG00000015037.1"/>
</dbReference>
<feature type="compositionally biased region" description="Pro residues" evidence="1">
    <location>
        <begin position="198"/>
        <end position="207"/>
    </location>
</feature>
<feature type="region of interest" description="Disordered" evidence="1">
    <location>
        <begin position="257"/>
        <end position="276"/>
    </location>
</feature>
<keyword evidence="2" id="KW-1133">Transmembrane helix</keyword>
<dbReference type="AlphaFoldDB" id="W5NCZ7"/>
<evidence type="ECO:0000256" key="2">
    <source>
        <dbReference type="SAM" id="Phobius"/>
    </source>
</evidence>
<dbReference type="RefSeq" id="XP_015194800.1">
    <property type="nucleotide sequence ID" value="XM_015339314.2"/>
</dbReference>
<dbReference type="InterPro" id="IPR029265">
    <property type="entry name" value="TMEM51"/>
</dbReference>
<keyword evidence="4" id="KW-1185">Reference proteome</keyword>
<keyword evidence="2" id="KW-0472">Membrane</keyword>
<name>W5NCZ7_LEPOC</name>
<evidence type="ECO:0000313" key="3">
    <source>
        <dbReference type="Ensembl" id="ENSLOCP00000018506.1"/>
    </source>
</evidence>
<feature type="transmembrane region" description="Helical" evidence="2">
    <location>
        <begin position="29"/>
        <end position="51"/>
    </location>
</feature>